<proteinExistence type="predicted"/>
<dbReference type="RefSeq" id="WP_179785776.1">
    <property type="nucleotide sequence ID" value="NZ_BAAARR010000034.1"/>
</dbReference>
<sequence>MPDVATALANVPDHEIEQTSWGRLVWMVSGRLGNSTTMTVGRCYIEPGQHNPRHYHPNCDEVLHVLRGTIEHSFDDDSVRMSAGDTISIPQGVFHNARNVGPDTAVFVISFSSADRQVVGED</sequence>
<protein>
    <submittedName>
        <fullName evidence="3">Quercetin dioxygenase-like cupin family protein</fullName>
    </submittedName>
</protein>
<feature type="domain" description="Cupin type-2" evidence="2">
    <location>
        <begin position="43"/>
        <end position="108"/>
    </location>
</feature>
<comment type="caution">
    <text evidence="3">The sequence shown here is derived from an EMBL/GenBank/DDBJ whole genome shotgun (WGS) entry which is preliminary data.</text>
</comment>
<dbReference type="GO" id="GO:0051213">
    <property type="term" value="F:dioxygenase activity"/>
    <property type="evidence" value="ECO:0007669"/>
    <property type="project" value="UniProtKB-KW"/>
</dbReference>
<keyword evidence="3" id="KW-0560">Oxidoreductase</keyword>
<dbReference type="InterPro" id="IPR011051">
    <property type="entry name" value="RmlC_Cupin_sf"/>
</dbReference>
<keyword evidence="1" id="KW-0479">Metal-binding</keyword>
<keyword evidence="4" id="KW-1185">Reference proteome</keyword>
<accession>A0A852Z7Z3</accession>
<dbReference type="SUPFAM" id="SSF51182">
    <property type="entry name" value="RmlC-like cupins"/>
    <property type="match status" value="1"/>
</dbReference>
<dbReference type="InterPro" id="IPR013096">
    <property type="entry name" value="Cupin_2"/>
</dbReference>
<dbReference type="AlphaFoldDB" id="A0A852Z7Z3"/>
<gene>
    <name evidence="3" type="ORF">F4554_000396</name>
</gene>
<dbReference type="Gene3D" id="2.60.120.10">
    <property type="entry name" value="Jelly Rolls"/>
    <property type="match status" value="1"/>
</dbReference>
<dbReference type="EMBL" id="JACBZH010000001">
    <property type="protein sequence ID" value="NYH87758.1"/>
    <property type="molecule type" value="Genomic_DNA"/>
</dbReference>
<organism evidence="3 4">
    <name type="scientific">Actinopolymorpha rutila</name>
    <dbReference type="NCBI Taxonomy" id="446787"/>
    <lineage>
        <taxon>Bacteria</taxon>
        <taxon>Bacillati</taxon>
        <taxon>Actinomycetota</taxon>
        <taxon>Actinomycetes</taxon>
        <taxon>Propionibacteriales</taxon>
        <taxon>Actinopolymorphaceae</taxon>
        <taxon>Actinopolymorpha</taxon>
    </lineage>
</organism>
<dbReference type="Proteomes" id="UP000579605">
    <property type="component" value="Unassembled WGS sequence"/>
</dbReference>
<name>A0A852Z7Z3_9ACTN</name>
<dbReference type="Pfam" id="PF07883">
    <property type="entry name" value="Cupin_2"/>
    <property type="match status" value="1"/>
</dbReference>
<keyword evidence="3" id="KW-0223">Dioxygenase</keyword>
<evidence type="ECO:0000256" key="1">
    <source>
        <dbReference type="ARBA" id="ARBA00022723"/>
    </source>
</evidence>
<evidence type="ECO:0000259" key="2">
    <source>
        <dbReference type="Pfam" id="PF07883"/>
    </source>
</evidence>
<dbReference type="PANTHER" id="PTHR35848">
    <property type="entry name" value="OXALATE-BINDING PROTEIN"/>
    <property type="match status" value="1"/>
</dbReference>
<evidence type="ECO:0000313" key="4">
    <source>
        <dbReference type="Proteomes" id="UP000579605"/>
    </source>
</evidence>
<reference evidence="3 4" key="1">
    <citation type="submission" date="2020-07" db="EMBL/GenBank/DDBJ databases">
        <title>Sequencing the genomes of 1000 actinobacteria strains.</title>
        <authorList>
            <person name="Klenk H.-P."/>
        </authorList>
    </citation>
    <scope>NUCLEOTIDE SEQUENCE [LARGE SCALE GENOMIC DNA]</scope>
    <source>
        <strain evidence="3 4">DSM 18448</strain>
    </source>
</reference>
<dbReference type="GO" id="GO:0046872">
    <property type="term" value="F:metal ion binding"/>
    <property type="evidence" value="ECO:0007669"/>
    <property type="project" value="UniProtKB-KW"/>
</dbReference>
<dbReference type="InterPro" id="IPR014710">
    <property type="entry name" value="RmlC-like_jellyroll"/>
</dbReference>
<dbReference type="InterPro" id="IPR051610">
    <property type="entry name" value="GPI/OXD"/>
</dbReference>
<evidence type="ECO:0000313" key="3">
    <source>
        <dbReference type="EMBL" id="NYH87758.1"/>
    </source>
</evidence>